<evidence type="ECO:0000256" key="1">
    <source>
        <dbReference type="SAM" id="MobiDB-lite"/>
    </source>
</evidence>
<gene>
    <name evidence="2" type="ORF">PHMEG_00015315</name>
</gene>
<sequence>MQGVLDTEARSGATASDEVLLHSMQQVGESSWENGTKRPNPRCERDIQSRESGSSKRGNRTSRHTDQHQESEEDEDAPASSNGGHDDEIEDDSTVSIDE</sequence>
<feature type="region of interest" description="Disordered" evidence="1">
    <location>
        <begin position="1"/>
        <end position="99"/>
    </location>
</feature>
<dbReference type="OrthoDB" id="128524at2759"/>
<feature type="compositionally biased region" description="Polar residues" evidence="1">
    <location>
        <begin position="23"/>
        <end position="34"/>
    </location>
</feature>
<dbReference type="AlphaFoldDB" id="A0A225W1L6"/>
<protein>
    <submittedName>
        <fullName evidence="2">Uncharacterized protein</fullName>
    </submittedName>
</protein>
<feature type="compositionally biased region" description="Acidic residues" evidence="1">
    <location>
        <begin position="87"/>
        <end position="99"/>
    </location>
</feature>
<accession>A0A225W1L6</accession>
<proteinExistence type="predicted"/>
<organism evidence="2 3">
    <name type="scientific">Phytophthora megakarya</name>
    <dbReference type="NCBI Taxonomy" id="4795"/>
    <lineage>
        <taxon>Eukaryota</taxon>
        <taxon>Sar</taxon>
        <taxon>Stramenopiles</taxon>
        <taxon>Oomycota</taxon>
        <taxon>Peronosporomycetes</taxon>
        <taxon>Peronosporales</taxon>
        <taxon>Peronosporaceae</taxon>
        <taxon>Phytophthora</taxon>
    </lineage>
</organism>
<keyword evidence="3" id="KW-1185">Reference proteome</keyword>
<dbReference type="Proteomes" id="UP000198211">
    <property type="component" value="Unassembled WGS sequence"/>
</dbReference>
<evidence type="ECO:0000313" key="2">
    <source>
        <dbReference type="EMBL" id="OWZ11641.1"/>
    </source>
</evidence>
<evidence type="ECO:0000313" key="3">
    <source>
        <dbReference type="Proteomes" id="UP000198211"/>
    </source>
</evidence>
<comment type="caution">
    <text evidence="2">The sequence shown here is derived from an EMBL/GenBank/DDBJ whole genome shotgun (WGS) entry which is preliminary data.</text>
</comment>
<dbReference type="EMBL" id="NBNE01002071">
    <property type="protein sequence ID" value="OWZ11641.1"/>
    <property type="molecule type" value="Genomic_DNA"/>
</dbReference>
<reference evidence="3" key="1">
    <citation type="submission" date="2017-03" db="EMBL/GenBank/DDBJ databases">
        <title>Phytopthora megakarya and P. palmivora, two closely related causual agents of cacao black pod achieved similar genome size and gene model numbers by different mechanisms.</title>
        <authorList>
            <person name="Ali S."/>
            <person name="Shao J."/>
            <person name="Larry D.J."/>
            <person name="Kronmiller B."/>
            <person name="Shen D."/>
            <person name="Strem M.D."/>
            <person name="Melnick R.L."/>
            <person name="Guiltinan M.J."/>
            <person name="Tyler B.M."/>
            <person name="Meinhardt L.W."/>
            <person name="Bailey B.A."/>
        </authorList>
    </citation>
    <scope>NUCLEOTIDE SEQUENCE [LARGE SCALE GENOMIC DNA]</scope>
    <source>
        <strain evidence="3">zdho120</strain>
    </source>
</reference>
<name>A0A225W1L6_9STRA</name>